<evidence type="ECO:0000313" key="1">
    <source>
        <dbReference type="EMBL" id="KEA63394.1"/>
    </source>
</evidence>
<proteinExistence type="predicted"/>
<organism evidence="1 2">
    <name type="scientific">Marinobacterium lacunae</name>
    <dbReference type="NCBI Taxonomy" id="1232683"/>
    <lineage>
        <taxon>Bacteria</taxon>
        <taxon>Pseudomonadati</taxon>
        <taxon>Pseudomonadota</taxon>
        <taxon>Gammaproteobacteria</taxon>
        <taxon>Oceanospirillales</taxon>
        <taxon>Oceanospirillaceae</taxon>
        <taxon>Marinobacterium</taxon>
    </lineage>
</organism>
<dbReference type="Proteomes" id="UP000028252">
    <property type="component" value="Unassembled WGS sequence"/>
</dbReference>
<dbReference type="EMBL" id="JMQN01000038">
    <property type="protein sequence ID" value="KEA63394.1"/>
    <property type="molecule type" value="Genomic_DNA"/>
</dbReference>
<evidence type="ECO:0000313" key="2">
    <source>
        <dbReference type="Proteomes" id="UP000028252"/>
    </source>
</evidence>
<name>A0A081FXY9_9GAMM</name>
<keyword evidence="2" id="KW-1185">Reference proteome</keyword>
<reference evidence="1 2" key="1">
    <citation type="submission" date="2014-04" db="EMBL/GenBank/DDBJ databases">
        <title>Marinobacterium kochiensis sp. nov., isolated from sediment sample collected from Kochi backwaters in Kerala, India.</title>
        <authorList>
            <person name="Singh A."/>
            <person name="Pinnaka A.K."/>
        </authorList>
    </citation>
    <scope>NUCLEOTIDE SEQUENCE [LARGE SCALE GENOMIC DNA]</scope>
    <source>
        <strain evidence="1 2">AK27</strain>
    </source>
</reference>
<protein>
    <submittedName>
        <fullName evidence="1">Uncharacterized protein</fullName>
    </submittedName>
</protein>
<comment type="caution">
    <text evidence="1">The sequence shown here is derived from an EMBL/GenBank/DDBJ whole genome shotgun (WGS) entry which is preliminary data.</text>
</comment>
<dbReference type="RefSeq" id="WP_036188480.1">
    <property type="nucleotide sequence ID" value="NZ_JMQN01000038.1"/>
</dbReference>
<dbReference type="eggNOG" id="ENOG503320G">
    <property type="taxonomic scope" value="Bacteria"/>
</dbReference>
<accession>A0A081FXY9</accession>
<sequence length="269" mass="30362">MTLCITYATDTGKALSVSDSLLSTIKRKEKPSEENASFLPSDQELIHQTPFAVKIHIVKNAAAYGGHEVDMLTAIAGNLSLGLQCTLHIEAYMQSGLTRWFGDLKFDLEQRIRQFWNHARDQQLQMSFALFDHKSRPHIFECRSDEFGAFAFSSAEDSGGFKLSVLGDGADQVRESILCKVNSLLYQHDLETALRIASVSKLQEKIEDDAELFIGGSIQGAHMQEYHAQYLLVDYLEKCVRGAPIEHYEELELPTLRVFDSEHRIEVYA</sequence>
<dbReference type="AlphaFoldDB" id="A0A081FXY9"/>
<gene>
    <name evidence="1" type="ORF">ADIMK_2431</name>
</gene>
<dbReference type="PATRIC" id="fig|1232683.4.peg.2384"/>